<dbReference type="InterPro" id="IPR059226">
    <property type="entry name" value="Choice_anch_Q_dom"/>
</dbReference>
<proteinExistence type="predicted"/>
<gene>
    <name evidence="4" type="ORF">HUN01_27115</name>
</gene>
<dbReference type="SUPFAM" id="SSF51126">
    <property type="entry name" value="Pectin lyase-like"/>
    <property type="match status" value="1"/>
</dbReference>
<dbReference type="GO" id="GO:0016837">
    <property type="term" value="F:carbon-oxygen lyase activity, acting on polysaccharides"/>
    <property type="evidence" value="ECO:0007669"/>
    <property type="project" value="TreeGrafter"/>
</dbReference>
<organism evidence="4 5">
    <name type="scientific">Nostoc edaphicum CCNP1411</name>
    <dbReference type="NCBI Taxonomy" id="1472755"/>
    <lineage>
        <taxon>Bacteria</taxon>
        <taxon>Bacillati</taxon>
        <taxon>Cyanobacteriota</taxon>
        <taxon>Cyanophyceae</taxon>
        <taxon>Nostocales</taxon>
        <taxon>Nostocaceae</taxon>
        <taxon>Nostoc</taxon>
    </lineage>
</organism>
<comment type="subcellular location">
    <subcellularLocation>
        <location evidence="1">Secreted</location>
    </subcellularLocation>
</comment>
<dbReference type="AlphaFoldDB" id="A0A7D7QB70"/>
<dbReference type="InterPro" id="IPR012334">
    <property type="entry name" value="Pectin_lyas_fold"/>
</dbReference>
<reference evidence="5" key="1">
    <citation type="submission" date="2020-06" db="EMBL/GenBank/DDBJ databases">
        <title>Nostoc edaphicum CCNP1411 genome.</title>
        <authorList>
            <person name="Fidor A."/>
            <person name="Grabski M."/>
            <person name="Gawor J."/>
            <person name="Gromadka R."/>
            <person name="Wegrzyn G."/>
            <person name="Mazur-Marzec H."/>
        </authorList>
    </citation>
    <scope>NUCLEOTIDE SEQUENCE [LARGE SCALE GENOMIC DNA]</scope>
    <source>
        <strain evidence="5">CCNP1411</strain>
    </source>
</reference>
<evidence type="ECO:0000256" key="2">
    <source>
        <dbReference type="ARBA" id="ARBA00022525"/>
    </source>
</evidence>
<evidence type="ECO:0000313" key="4">
    <source>
        <dbReference type="EMBL" id="QMS91077.1"/>
    </source>
</evidence>
<keyword evidence="5" id="KW-1185">Reference proteome</keyword>
<dbReference type="Gene3D" id="2.160.20.10">
    <property type="entry name" value="Single-stranded right-handed beta-helix, Pectin lyase-like"/>
    <property type="match status" value="1"/>
</dbReference>
<dbReference type="NCBIfam" id="NF041518">
    <property type="entry name" value="choice_anch_Q"/>
    <property type="match status" value="1"/>
</dbReference>
<keyword evidence="2" id="KW-0964">Secreted</keyword>
<evidence type="ECO:0000256" key="3">
    <source>
        <dbReference type="ARBA" id="ARBA00022729"/>
    </source>
</evidence>
<evidence type="ECO:0000313" key="5">
    <source>
        <dbReference type="Proteomes" id="UP000514713"/>
    </source>
</evidence>
<dbReference type="EMBL" id="CP054698">
    <property type="protein sequence ID" value="QMS91077.1"/>
    <property type="molecule type" value="Genomic_DNA"/>
</dbReference>
<dbReference type="InterPro" id="IPR006626">
    <property type="entry name" value="PbH1"/>
</dbReference>
<dbReference type="InterPro" id="IPR011050">
    <property type="entry name" value="Pectin_lyase_fold/virulence"/>
</dbReference>
<dbReference type="InterPro" id="IPR052052">
    <property type="entry name" value="Polysaccharide_Lyase_9"/>
</dbReference>
<dbReference type="KEGG" id="ned:HUN01_27115"/>
<dbReference type="SMART" id="SM00710">
    <property type="entry name" value="PbH1"/>
    <property type="match status" value="6"/>
</dbReference>
<dbReference type="PANTHER" id="PTHR40088:SF2">
    <property type="entry name" value="SECRETED SUGAR HYDROLASE"/>
    <property type="match status" value="1"/>
</dbReference>
<dbReference type="PANTHER" id="PTHR40088">
    <property type="entry name" value="PECTATE LYASE (EUROFUNG)"/>
    <property type="match status" value="1"/>
</dbReference>
<dbReference type="Proteomes" id="UP000514713">
    <property type="component" value="Chromosome"/>
</dbReference>
<evidence type="ECO:0000256" key="1">
    <source>
        <dbReference type="ARBA" id="ARBA00004613"/>
    </source>
</evidence>
<dbReference type="GO" id="GO:0005576">
    <property type="term" value="C:extracellular region"/>
    <property type="evidence" value="ECO:0007669"/>
    <property type="project" value="UniProtKB-SubCell"/>
</dbReference>
<name>A0A7D7QB70_9NOSO</name>
<keyword evidence="3" id="KW-0732">Signal</keyword>
<protein>
    <submittedName>
        <fullName evidence="4">Right-handed parallel beta-helix repeat-containing protein</fullName>
    </submittedName>
</protein>
<sequence>MIHGFGFLSLSASLVLPWALTGLVQGERITESLVKDVRQSPTDQVMPLPSRKLISQSSTATTYYVSGSGNDKNSGRTTSSAFRTIQRAANLTNPGDKVLIMNGEYKNTGGSGSVVSIRRSGRANAWIKYQAYPGHFPKIRHDTWNGILLSNGVSYIEIDGLEVIGNNANITLSYALSQKTNGSNPRTNGTCISIDGRNSSVRYINILNNKVNNCGGGGISVISADYVKIDNNTVFNNAWYSMYGTSGISFLKSRNSDNNQGYKMFVTRNRVYNNRNYVPWIQRGNITDGNGIIVDLSKQGANGAYRGRTLIANNITYRNGGSGIHAHESEHIDIVNNTAYLNQQSPELSKKGQLYAGYSNDVKIFNNIVYGVAGKNVNSSYMNKNVTYNYNLYPNGAVIDAKARGANDIIADPQFQNAPNGDFRLKGTSPAINRGYYWNDLKTDHAGNPRPAGGAYDIGAYEIR</sequence>
<accession>A0A7D7QB70</accession>